<organism evidence="1">
    <name type="scientific">bioreactor metagenome</name>
    <dbReference type="NCBI Taxonomy" id="1076179"/>
    <lineage>
        <taxon>unclassified sequences</taxon>
        <taxon>metagenomes</taxon>
        <taxon>ecological metagenomes</taxon>
    </lineage>
</organism>
<sequence>MYAGILAIPVLPLLAEVQGIQQRGARFGQGFIAPGPEIGYRELQCWRFRQKKIPDRGVSKPGEIFQLFQRWQGISREP</sequence>
<evidence type="ECO:0000313" key="1">
    <source>
        <dbReference type="EMBL" id="MPN63495.1"/>
    </source>
</evidence>
<name>A0A645JII6_9ZZZZ</name>
<reference evidence="1" key="1">
    <citation type="submission" date="2019-08" db="EMBL/GenBank/DDBJ databases">
        <authorList>
            <person name="Kucharzyk K."/>
            <person name="Murdoch R.W."/>
            <person name="Higgins S."/>
            <person name="Loffler F."/>
        </authorList>
    </citation>
    <scope>NUCLEOTIDE SEQUENCE</scope>
</reference>
<proteinExistence type="predicted"/>
<dbReference type="EMBL" id="VSSQ01143009">
    <property type="protein sequence ID" value="MPN63495.1"/>
    <property type="molecule type" value="Genomic_DNA"/>
</dbReference>
<gene>
    <name evidence="1" type="ORF">SDC9_211256</name>
</gene>
<protein>
    <submittedName>
        <fullName evidence="1">Uncharacterized protein</fullName>
    </submittedName>
</protein>
<dbReference type="AlphaFoldDB" id="A0A645JII6"/>
<comment type="caution">
    <text evidence="1">The sequence shown here is derived from an EMBL/GenBank/DDBJ whole genome shotgun (WGS) entry which is preliminary data.</text>
</comment>
<accession>A0A645JII6</accession>